<dbReference type="PANTHER" id="PTHR46233:SF1">
    <property type="entry name" value="CONSERVED PROTEIN"/>
    <property type="match status" value="1"/>
</dbReference>
<dbReference type="EMBL" id="JACHVS010000002">
    <property type="protein sequence ID" value="MBB2996863.1"/>
    <property type="molecule type" value="Genomic_DNA"/>
</dbReference>
<feature type="domain" description="Metallo-beta-lactamase" evidence="1">
    <location>
        <begin position="25"/>
        <end position="202"/>
    </location>
</feature>
<name>A0A839QMQ0_9MICC</name>
<proteinExistence type="predicted"/>
<dbReference type="CDD" id="cd06262">
    <property type="entry name" value="metallo-hydrolase-like_MBL-fold"/>
    <property type="match status" value="1"/>
</dbReference>
<dbReference type="GO" id="GO:0016787">
    <property type="term" value="F:hydrolase activity"/>
    <property type="evidence" value="ECO:0007669"/>
    <property type="project" value="UniProtKB-KW"/>
</dbReference>
<accession>A0A839QMQ0</accession>
<dbReference type="SUPFAM" id="SSF56281">
    <property type="entry name" value="Metallo-hydrolase/oxidoreductase"/>
    <property type="match status" value="1"/>
</dbReference>
<keyword evidence="2" id="KW-0378">Hydrolase</keyword>
<evidence type="ECO:0000259" key="1">
    <source>
        <dbReference type="SMART" id="SM00849"/>
    </source>
</evidence>
<dbReference type="Gene3D" id="3.60.15.10">
    <property type="entry name" value="Ribonuclease Z/Hydroxyacylglutathione hydrolase-like"/>
    <property type="match status" value="1"/>
</dbReference>
<organism evidence="2 3">
    <name type="scientific">Paeniglutamicibacter cryotolerans</name>
    <dbReference type="NCBI Taxonomy" id="670079"/>
    <lineage>
        <taxon>Bacteria</taxon>
        <taxon>Bacillati</taxon>
        <taxon>Actinomycetota</taxon>
        <taxon>Actinomycetes</taxon>
        <taxon>Micrococcales</taxon>
        <taxon>Micrococcaceae</taxon>
        <taxon>Paeniglutamicibacter</taxon>
    </lineage>
</organism>
<dbReference type="InterPro" id="IPR036866">
    <property type="entry name" value="RibonucZ/Hydroxyglut_hydro"/>
</dbReference>
<evidence type="ECO:0000313" key="2">
    <source>
        <dbReference type="EMBL" id="MBB2996863.1"/>
    </source>
</evidence>
<comment type="caution">
    <text evidence="2">The sequence shown here is derived from an EMBL/GenBank/DDBJ whole genome shotgun (WGS) entry which is preliminary data.</text>
</comment>
<protein>
    <submittedName>
        <fullName evidence="2">Glyoxylase-like metal-dependent hydrolase (Beta-lactamase superfamily II)</fullName>
    </submittedName>
</protein>
<dbReference type="PANTHER" id="PTHR46233">
    <property type="entry name" value="HYDROXYACYLGLUTATHIONE HYDROLASE GLOC"/>
    <property type="match status" value="1"/>
</dbReference>
<sequence length="223" mass="23656">MSENSTLLHDLSDVTIRRAVVSEMANNVYLITAKATGAQVLIDAAADPEAIKSLFADAEADSEKAIRPALIATTHQHWDHVRALADMVAHTGAQTAAGVEDVASIKEQTGVGTDVLLGHGDVGNFEGFDLTSVHLRGHTPGSIALVLRDSDGTTVIFSGDSLFPGGVGNTQQDPARFTSLLNDVESRIFGVYPDDAIVLPGHGKTTTLGAERPHLAEWRLRGW</sequence>
<dbReference type="AlphaFoldDB" id="A0A839QMQ0"/>
<dbReference type="InterPro" id="IPR001279">
    <property type="entry name" value="Metallo-B-lactamas"/>
</dbReference>
<evidence type="ECO:0000313" key="3">
    <source>
        <dbReference type="Proteomes" id="UP000523000"/>
    </source>
</evidence>
<gene>
    <name evidence="2" type="ORF">E9229_003110</name>
</gene>
<dbReference type="RefSeq" id="WP_183512430.1">
    <property type="nucleotide sequence ID" value="NZ_BAABGK010000089.1"/>
</dbReference>
<dbReference type="Proteomes" id="UP000523000">
    <property type="component" value="Unassembled WGS sequence"/>
</dbReference>
<dbReference type="InterPro" id="IPR051453">
    <property type="entry name" value="MBL_Glyoxalase_II"/>
</dbReference>
<dbReference type="Pfam" id="PF00753">
    <property type="entry name" value="Lactamase_B"/>
    <property type="match status" value="1"/>
</dbReference>
<keyword evidence="3" id="KW-1185">Reference proteome</keyword>
<dbReference type="SMART" id="SM00849">
    <property type="entry name" value="Lactamase_B"/>
    <property type="match status" value="1"/>
</dbReference>
<reference evidence="2 3" key="1">
    <citation type="submission" date="2020-08" db="EMBL/GenBank/DDBJ databases">
        <title>Sequencing the genomes of 1000 actinobacteria strains.</title>
        <authorList>
            <person name="Klenk H.-P."/>
        </authorList>
    </citation>
    <scope>NUCLEOTIDE SEQUENCE [LARGE SCALE GENOMIC DNA]</scope>
    <source>
        <strain evidence="2 3">DSM 22826</strain>
    </source>
</reference>